<sequence length="102" mass="11079">MPNRLIRVVTLVVGTVLLNTGCILSQTVDRNYLGVNVPAETQDRKLTGLFLLPFATVLDVLTLPVQAGAVLTYGDDFPFRYQGKDDGVHHTWNGGNVGQPAQ</sequence>
<keyword evidence="1" id="KW-0812">Transmembrane</keyword>
<accession>A0A7D5STA4</accession>
<evidence type="ECO:0000313" key="3">
    <source>
        <dbReference type="EMBL" id="QLH51363.1"/>
    </source>
</evidence>
<organism evidence="2 4">
    <name type="scientific">Candidatus Accumulibacter cognatus</name>
    <dbReference type="NCBI Taxonomy" id="2954383"/>
    <lineage>
        <taxon>Bacteria</taxon>
        <taxon>Pseudomonadati</taxon>
        <taxon>Pseudomonadota</taxon>
        <taxon>Betaproteobacteria</taxon>
        <taxon>Candidatus Accumulibacter</taxon>
    </lineage>
</organism>
<dbReference type="KEGG" id="acog:HWD57_17305"/>
<dbReference type="RefSeq" id="WP_034950233.1">
    <property type="nucleotide sequence ID" value="NZ_JDST02000059.1"/>
</dbReference>
<proteinExistence type="predicted"/>
<dbReference type="Proteomes" id="UP000021315">
    <property type="component" value="Unassembled WGS sequence"/>
</dbReference>
<dbReference type="Proteomes" id="UP000509684">
    <property type="component" value="Chromosome"/>
</dbReference>
<dbReference type="EMBL" id="JDST02000059">
    <property type="protein sequence ID" value="KFB76285.1"/>
    <property type="molecule type" value="Genomic_DNA"/>
</dbReference>
<protein>
    <submittedName>
        <fullName evidence="2">Uncharacterized protein</fullName>
    </submittedName>
</protein>
<accession>A0A080M716</accession>
<evidence type="ECO:0000313" key="5">
    <source>
        <dbReference type="Proteomes" id="UP000509684"/>
    </source>
</evidence>
<reference evidence="3" key="3">
    <citation type="submission" date="2020-06" db="EMBL/GenBank/DDBJ databases">
        <authorList>
            <person name="Arumugam K."/>
            <person name="Besarab I."/>
            <person name="Haryono M."/>
            <person name="Bagci C."/>
            <person name="Beier S."/>
            <person name="Buchfink B."/>
            <person name="Gorska A."/>
            <person name="Qiu G."/>
            <person name="Huson D.H."/>
            <person name="Williams R.B."/>
        </authorList>
    </citation>
    <scope>NUCLEOTIDE SEQUENCE</scope>
    <source>
        <strain evidence="3">SSA1</strain>
    </source>
</reference>
<name>A0A080M716_9PROT</name>
<feature type="transmembrane region" description="Helical" evidence="1">
    <location>
        <begin position="49"/>
        <end position="74"/>
    </location>
</feature>
<dbReference type="EMBL" id="CP058708">
    <property type="protein sequence ID" value="QLH51363.1"/>
    <property type="molecule type" value="Genomic_DNA"/>
</dbReference>
<reference evidence="3 5" key="2">
    <citation type="journal article" date="2019" name="Microbiome">
        <title>Annotated bacterial chromosomes from frame-shift-corrected long-read metagenomic data.</title>
        <authorList>
            <person name="Arumugam K."/>
            <person name="Bagci C."/>
            <person name="Bessarab I."/>
            <person name="Beier S."/>
            <person name="Buchfink B."/>
            <person name="Gorska A."/>
            <person name="Qiu G."/>
            <person name="Huson D.H."/>
            <person name="Williams R.B.H."/>
        </authorList>
    </citation>
    <scope>NUCLEOTIDE SEQUENCE [LARGE SCALE GENOMIC DNA]</scope>
    <source>
        <strain evidence="3">SSA1</strain>
    </source>
</reference>
<keyword evidence="4" id="KW-1185">Reference proteome</keyword>
<dbReference type="AlphaFoldDB" id="A0A080M716"/>
<evidence type="ECO:0000313" key="4">
    <source>
        <dbReference type="Proteomes" id="UP000021315"/>
    </source>
</evidence>
<gene>
    <name evidence="2" type="ORF">AW06_002707</name>
    <name evidence="3" type="ORF">HWD57_17305</name>
</gene>
<keyword evidence="1" id="KW-0472">Membrane</keyword>
<reference evidence="2 4" key="1">
    <citation type="submission" date="2014-02" db="EMBL/GenBank/DDBJ databases">
        <title>Expanding our view of genomic diversity in Candidatus Accumulibacter clades.</title>
        <authorList>
            <person name="Skennerton C.T."/>
            <person name="Barr J.J."/>
            <person name="Slater F.R."/>
            <person name="Bond P.L."/>
            <person name="Tyson G.W."/>
        </authorList>
    </citation>
    <scope>NUCLEOTIDE SEQUENCE [LARGE SCALE GENOMIC DNA]</scope>
    <source>
        <strain evidence="4">SK-02</strain>
    </source>
</reference>
<keyword evidence="1" id="KW-1133">Transmembrane helix</keyword>
<evidence type="ECO:0000313" key="2">
    <source>
        <dbReference type="EMBL" id="KFB76285.1"/>
    </source>
</evidence>
<evidence type="ECO:0000256" key="1">
    <source>
        <dbReference type="SAM" id="Phobius"/>
    </source>
</evidence>